<dbReference type="GO" id="GO:0019464">
    <property type="term" value="P:glycine decarboxylation via glycine cleavage system"/>
    <property type="evidence" value="ECO:0007669"/>
    <property type="project" value="UniProtKB-UniRule"/>
</dbReference>
<comment type="similarity">
    <text evidence="1 3">Belongs to the GcvH family.</text>
</comment>
<sequence>MADHKNFHYTKEHEWVEKITEDTVRIGITEYAAEQLGDIVFVDFVADLDAELAKGDEAVTVESVKSVSEVYAPVSGTVIKQNEALADAPETVNAEAFAGGWMYEMRLSDANELDELLSYDEYEAFVAEEEA</sequence>
<dbReference type="NCBIfam" id="TIGR00527">
    <property type="entry name" value="gcvH"/>
    <property type="match status" value="1"/>
</dbReference>
<dbReference type="GO" id="GO:0009249">
    <property type="term" value="P:protein lipoylation"/>
    <property type="evidence" value="ECO:0007669"/>
    <property type="project" value="TreeGrafter"/>
</dbReference>
<proteinExistence type="inferred from homology"/>
<dbReference type="CDD" id="cd06848">
    <property type="entry name" value="GCS_H"/>
    <property type="match status" value="1"/>
</dbReference>
<dbReference type="GO" id="GO:0005960">
    <property type="term" value="C:glycine cleavage complex"/>
    <property type="evidence" value="ECO:0007669"/>
    <property type="project" value="InterPro"/>
</dbReference>
<reference evidence="6 8" key="1">
    <citation type="submission" date="2016-02" db="EMBL/GenBank/DDBJ databases">
        <authorList>
            <person name="Wen L."/>
            <person name="He K."/>
            <person name="Yang H."/>
        </authorList>
    </citation>
    <scope>NUCLEOTIDE SEQUENCE [LARGE SCALE GENOMIC DNA]</scope>
    <source>
        <strain evidence="6">Trichococcus_R210</strain>
    </source>
</reference>
<dbReference type="RefSeq" id="WP_068623338.1">
    <property type="nucleotide sequence ID" value="NZ_FJNB01000014.1"/>
</dbReference>
<dbReference type="EMBL" id="FJNB01000014">
    <property type="protein sequence ID" value="CZR03064.1"/>
    <property type="molecule type" value="Genomic_DNA"/>
</dbReference>
<evidence type="ECO:0000313" key="9">
    <source>
        <dbReference type="Proteomes" id="UP000199280"/>
    </source>
</evidence>
<accession>A0A143Z0B7</accession>
<evidence type="ECO:0000256" key="3">
    <source>
        <dbReference type="HAMAP-Rule" id="MF_00272"/>
    </source>
</evidence>
<dbReference type="HAMAP" id="MF_00272">
    <property type="entry name" value="GcvH"/>
    <property type="match status" value="1"/>
</dbReference>
<gene>
    <name evidence="3" type="primary">gcvH</name>
    <name evidence="7" type="ORF">SAMN05216375_13220</name>
    <name evidence="6" type="ORF">TR210_1968</name>
</gene>
<dbReference type="InterPro" id="IPR033753">
    <property type="entry name" value="GCV_H/Fam206"/>
</dbReference>
<feature type="domain" description="Lipoyl-binding" evidence="5">
    <location>
        <begin position="23"/>
        <end position="106"/>
    </location>
</feature>
<dbReference type="PROSITE" id="PS50968">
    <property type="entry name" value="BIOTINYL_LIPOYL"/>
    <property type="match status" value="1"/>
</dbReference>
<dbReference type="OrthoDB" id="9796712at2"/>
<evidence type="ECO:0000313" key="6">
    <source>
        <dbReference type="EMBL" id="CZR03064.1"/>
    </source>
</evidence>
<dbReference type="PANTHER" id="PTHR11715">
    <property type="entry name" value="GLYCINE CLEAVAGE SYSTEM H PROTEIN"/>
    <property type="match status" value="1"/>
</dbReference>
<evidence type="ECO:0000259" key="5">
    <source>
        <dbReference type="PROSITE" id="PS50968"/>
    </source>
</evidence>
<comment type="subunit">
    <text evidence="3">The glycine cleavage system is composed of four proteins: P, T, L and H.</text>
</comment>
<dbReference type="STRING" id="640938.TR210_1968"/>
<comment type="cofactor">
    <cofactor evidence="3">
        <name>(R)-lipoate</name>
        <dbReference type="ChEBI" id="CHEBI:83088"/>
    </cofactor>
    <text evidence="3">Binds 1 lipoyl cofactor covalently.</text>
</comment>
<dbReference type="InterPro" id="IPR003016">
    <property type="entry name" value="2-oxoA_DH_lipoyl-BS"/>
</dbReference>
<dbReference type="Pfam" id="PF01597">
    <property type="entry name" value="GCV_H"/>
    <property type="match status" value="1"/>
</dbReference>
<keyword evidence="2 3" id="KW-0450">Lipoyl</keyword>
<feature type="modified residue" description="N6-lipoyllysine" evidence="3 4">
    <location>
        <position position="65"/>
    </location>
</feature>
<protein>
    <recommendedName>
        <fullName evidence="3">Glycine cleavage system H protein</fullName>
    </recommendedName>
</protein>
<evidence type="ECO:0000256" key="2">
    <source>
        <dbReference type="ARBA" id="ARBA00022823"/>
    </source>
</evidence>
<dbReference type="InterPro" id="IPR011053">
    <property type="entry name" value="Single_hybrid_motif"/>
</dbReference>
<dbReference type="PANTHER" id="PTHR11715:SF3">
    <property type="entry name" value="GLYCINE CLEAVAGE SYSTEM H PROTEIN-RELATED"/>
    <property type="match status" value="1"/>
</dbReference>
<name>A0A143Z0B7_9LACT</name>
<dbReference type="Proteomes" id="UP000076878">
    <property type="component" value="Unassembled WGS sequence"/>
</dbReference>
<keyword evidence="9" id="KW-1185">Reference proteome</keyword>
<dbReference type="InterPro" id="IPR000089">
    <property type="entry name" value="Biotin_lipoyl"/>
</dbReference>
<evidence type="ECO:0000256" key="1">
    <source>
        <dbReference type="ARBA" id="ARBA00009249"/>
    </source>
</evidence>
<evidence type="ECO:0000313" key="8">
    <source>
        <dbReference type="Proteomes" id="UP000076878"/>
    </source>
</evidence>
<dbReference type="AlphaFoldDB" id="A0A143Z0B7"/>
<dbReference type="SUPFAM" id="SSF51230">
    <property type="entry name" value="Single hybrid motif"/>
    <property type="match status" value="1"/>
</dbReference>
<comment type="function">
    <text evidence="3">The glycine cleavage system catalyzes the degradation of glycine. The H protein shuttles the methylamine group of glycine from the P protein to the T protein.</text>
</comment>
<dbReference type="Gene3D" id="2.40.50.100">
    <property type="match status" value="1"/>
</dbReference>
<dbReference type="NCBIfam" id="NF002270">
    <property type="entry name" value="PRK01202.1"/>
    <property type="match status" value="1"/>
</dbReference>
<evidence type="ECO:0000256" key="4">
    <source>
        <dbReference type="PIRSR" id="PIRSR617453-50"/>
    </source>
</evidence>
<reference evidence="7 9" key="2">
    <citation type="submission" date="2016-10" db="EMBL/GenBank/DDBJ databases">
        <authorList>
            <person name="Varghese N."/>
            <person name="Submissions S."/>
        </authorList>
    </citation>
    <scope>NUCLEOTIDE SEQUENCE [LARGE SCALE GENOMIC DNA]</scope>
    <source>
        <strain evidence="7 9">DSM 22150</strain>
    </source>
</reference>
<dbReference type="Proteomes" id="UP000199280">
    <property type="component" value="Unassembled WGS sequence"/>
</dbReference>
<organism evidence="6 8">
    <name type="scientific">Trichococcus ilyis</name>
    <dbReference type="NCBI Taxonomy" id="640938"/>
    <lineage>
        <taxon>Bacteria</taxon>
        <taxon>Bacillati</taxon>
        <taxon>Bacillota</taxon>
        <taxon>Bacilli</taxon>
        <taxon>Lactobacillales</taxon>
        <taxon>Carnobacteriaceae</taxon>
        <taxon>Trichococcus</taxon>
    </lineage>
</organism>
<dbReference type="PROSITE" id="PS00189">
    <property type="entry name" value="LIPOYL"/>
    <property type="match status" value="1"/>
</dbReference>
<dbReference type="InterPro" id="IPR002930">
    <property type="entry name" value="GCV_H"/>
</dbReference>
<dbReference type="InterPro" id="IPR017453">
    <property type="entry name" value="GCV_H_sub"/>
</dbReference>
<evidence type="ECO:0000313" key="7">
    <source>
        <dbReference type="EMBL" id="SEJ86101.1"/>
    </source>
</evidence>
<dbReference type="EMBL" id="FNYT01000032">
    <property type="protein sequence ID" value="SEJ86101.1"/>
    <property type="molecule type" value="Genomic_DNA"/>
</dbReference>
<dbReference type="GO" id="GO:0005829">
    <property type="term" value="C:cytosol"/>
    <property type="evidence" value="ECO:0007669"/>
    <property type="project" value="TreeGrafter"/>
</dbReference>